<proteinExistence type="predicted"/>
<keyword evidence="3" id="KW-1185">Reference proteome</keyword>
<sequence>MRSFSVNIFRLLLITSGLVSAHFLQAQTVYNTVPVSGFTDDVVANLPGAANLSATNDMDGGNAPTRYCFVTQSYRNPSGAAPVTYLPASGFFTSIERSTLGLTFQLADYNANNTLRIHGVGTGTLTFNTPQAARTIFLLGGSGNSQQGPTNFIATINFTDGTSQVFTNQYFMDWFGLLDVVALQGVSRVNYDTNVIENSTTNPSLYQKRLALLPANYGKLIRSITINKPGAYGTLNVLAVSAGTGCPAPPAAGKAVASLTNICGPTSINLSLDGAATDTDLTYQWQESTDNGNTWNDLNGAIHATFTATPTTTTQYRAKISCAKQTGTSAPVTVTLTLLTPEVAYKNEAYCQMGLTEAPVAVPAGGAFSGSDGLAINPKTGIIDLVSSTLGKHVITYSTAPPCVEKATTEIVITGSPEIVCPNIITANGDDKNEGLLVKVPDLTSYNMRVYNRWGSLIWETTDAAKGWTGAENSAGIYYYLVRFADCTGAQRTFKSWVELIK</sequence>
<evidence type="ECO:0000313" key="3">
    <source>
        <dbReference type="Proteomes" id="UP001596161"/>
    </source>
</evidence>
<organism evidence="2 3">
    <name type="scientific">Adhaeribacter terreus</name>
    <dbReference type="NCBI Taxonomy" id="529703"/>
    <lineage>
        <taxon>Bacteria</taxon>
        <taxon>Pseudomonadati</taxon>
        <taxon>Bacteroidota</taxon>
        <taxon>Cytophagia</taxon>
        <taxon>Cytophagales</taxon>
        <taxon>Hymenobacteraceae</taxon>
        <taxon>Adhaeribacter</taxon>
    </lineage>
</organism>
<gene>
    <name evidence="2" type="ORF">ACFPIB_11590</name>
</gene>
<evidence type="ECO:0000313" key="2">
    <source>
        <dbReference type="EMBL" id="MFC5271256.1"/>
    </source>
</evidence>
<feature type="signal peptide" evidence="1">
    <location>
        <begin position="1"/>
        <end position="21"/>
    </location>
</feature>
<comment type="caution">
    <text evidence="2">The sequence shown here is derived from an EMBL/GenBank/DDBJ whole genome shotgun (WGS) entry which is preliminary data.</text>
</comment>
<reference evidence="3" key="1">
    <citation type="journal article" date="2019" name="Int. J. Syst. Evol. Microbiol.">
        <title>The Global Catalogue of Microorganisms (GCM) 10K type strain sequencing project: providing services to taxonomists for standard genome sequencing and annotation.</title>
        <authorList>
            <consortium name="The Broad Institute Genomics Platform"/>
            <consortium name="The Broad Institute Genome Sequencing Center for Infectious Disease"/>
            <person name="Wu L."/>
            <person name="Ma J."/>
        </authorList>
    </citation>
    <scope>NUCLEOTIDE SEQUENCE [LARGE SCALE GENOMIC DNA]</scope>
    <source>
        <strain evidence="3">KACC 12602</strain>
    </source>
</reference>
<dbReference type="Gene3D" id="2.60.40.2700">
    <property type="match status" value="1"/>
</dbReference>
<keyword evidence="1" id="KW-0732">Signal</keyword>
<accession>A0ABW0ECB1</accession>
<dbReference type="Pfam" id="PF13585">
    <property type="entry name" value="CHU_C"/>
    <property type="match status" value="1"/>
</dbReference>
<feature type="chain" id="PRO_5045929017" evidence="1">
    <location>
        <begin position="22"/>
        <end position="502"/>
    </location>
</feature>
<evidence type="ECO:0000256" key="1">
    <source>
        <dbReference type="SAM" id="SignalP"/>
    </source>
</evidence>
<dbReference type="Proteomes" id="UP001596161">
    <property type="component" value="Unassembled WGS sequence"/>
</dbReference>
<name>A0ABW0ECB1_9BACT</name>
<dbReference type="EMBL" id="JBHSKT010000006">
    <property type="protein sequence ID" value="MFC5271256.1"/>
    <property type="molecule type" value="Genomic_DNA"/>
</dbReference>
<protein>
    <submittedName>
        <fullName evidence="2">Gliding motility-associated C-terminal domain-containing protein</fullName>
    </submittedName>
</protein>
<dbReference type="RefSeq" id="WP_378017623.1">
    <property type="nucleotide sequence ID" value="NZ_JBHSKT010000006.1"/>
</dbReference>